<keyword evidence="4" id="KW-0547">Nucleotide-binding</keyword>
<reference evidence="7" key="1">
    <citation type="submission" date="2019-10" db="EMBL/GenBank/DDBJ databases">
        <authorList>
            <consortium name="Genoscope - CEA"/>
            <person name="William W."/>
        </authorList>
    </citation>
    <scope>NUCLEOTIDE SEQUENCE [LARGE SCALE GENOMIC DNA]</scope>
    <source>
        <strain evidence="7">BBR_PRJEB10992</strain>
    </source>
</reference>
<evidence type="ECO:0000256" key="3">
    <source>
        <dbReference type="ARBA" id="ARBA00022722"/>
    </source>
</evidence>
<dbReference type="RefSeq" id="WP_083616409.1">
    <property type="nucleotide sequence ID" value="NZ_LR734824.1"/>
</dbReference>
<dbReference type="GO" id="GO:0110001">
    <property type="term" value="C:toxin-antitoxin complex"/>
    <property type="evidence" value="ECO:0007669"/>
    <property type="project" value="InterPro"/>
</dbReference>
<dbReference type="PANTHER" id="PTHR34139:SF1">
    <property type="entry name" value="RNASE MJ1380-RELATED"/>
    <property type="match status" value="1"/>
</dbReference>
<organism evidence="7 8">
    <name type="scientific">Planktothrix serta PCC 8927</name>
    <dbReference type="NCBI Taxonomy" id="671068"/>
    <lineage>
        <taxon>Bacteria</taxon>
        <taxon>Bacillati</taxon>
        <taxon>Cyanobacteriota</taxon>
        <taxon>Cyanophyceae</taxon>
        <taxon>Oscillatoriophycideae</taxon>
        <taxon>Oscillatoriales</taxon>
        <taxon>Microcoleaceae</taxon>
        <taxon>Planktothrix</taxon>
    </lineage>
</organism>
<accession>A0A7Z9DWS6</accession>
<dbReference type="PANTHER" id="PTHR34139">
    <property type="entry name" value="UPF0331 PROTEIN MJ0127"/>
    <property type="match status" value="1"/>
</dbReference>
<keyword evidence="5" id="KW-0378">Hydrolase</keyword>
<dbReference type="GO" id="GO:0016787">
    <property type="term" value="F:hydrolase activity"/>
    <property type="evidence" value="ECO:0007669"/>
    <property type="project" value="UniProtKB-KW"/>
</dbReference>
<dbReference type="InterPro" id="IPR008201">
    <property type="entry name" value="HepT-like"/>
</dbReference>
<keyword evidence="3" id="KW-0540">Nuclease</keyword>
<dbReference type="InterPro" id="IPR051813">
    <property type="entry name" value="HepT_RNase_toxin"/>
</dbReference>
<evidence type="ECO:0000256" key="5">
    <source>
        <dbReference type="ARBA" id="ARBA00022801"/>
    </source>
</evidence>
<evidence type="ECO:0000256" key="4">
    <source>
        <dbReference type="ARBA" id="ARBA00022741"/>
    </source>
</evidence>
<dbReference type="Gene3D" id="1.20.120.580">
    <property type="entry name" value="bsu32300-like"/>
    <property type="match status" value="1"/>
</dbReference>
<keyword evidence="1" id="KW-0597">Phosphoprotein</keyword>
<gene>
    <name evidence="7" type="ORF">PL8927_50012</name>
</gene>
<comment type="similarity">
    <text evidence="6">Belongs to the HepT RNase toxin family.</text>
</comment>
<evidence type="ECO:0008006" key="9">
    <source>
        <dbReference type="Google" id="ProtNLM"/>
    </source>
</evidence>
<keyword evidence="8" id="KW-1185">Reference proteome</keyword>
<dbReference type="AlphaFoldDB" id="A0A7Z9DWS6"/>
<dbReference type="EMBL" id="CZCU02000124">
    <property type="protein sequence ID" value="VXD15515.1"/>
    <property type="molecule type" value="Genomic_DNA"/>
</dbReference>
<dbReference type="Pfam" id="PF01934">
    <property type="entry name" value="HepT-like"/>
    <property type="match status" value="1"/>
</dbReference>
<dbReference type="GO" id="GO:0000166">
    <property type="term" value="F:nucleotide binding"/>
    <property type="evidence" value="ECO:0007669"/>
    <property type="project" value="UniProtKB-KW"/>
</dbReference>
<name>A0A7Z9DWS6_9CYAN</name>
<proteinExistence type="inferred from homology"/>
<protein>
    <recommendedName>
        <fullName evidence="9">DUF86 domain-containing protein</fullName>
    </recommendedName>
</protein>
<evidence type="ECO:0000313" key="8">
    <source>
        <dbReference type="Proteomes" id="UP000184550"/>
    </source>
</evidence>
<dbReference type="GO" id="GO:0004540">
    <property type="term" value="F:RNA nuclease activity"/>
    <property type="evidence" value="ECO:0007669"/>
    <property type="project" value="InterPro"/>
</dbReference>
<comment type="caution">
    <text evidence="7">The sequence shown here is derived from an EMBL/GenBank/DDBJ whole genome shotgun (WGS) entry which is preliminary data.</text>
</comment>
<evidence type="ECO:0000256" key="6">
    <source>
        <dbReference type="ARBA" id="ARBA00024207"/>
    </source>
</evidence>
<evidence type="ECO:0000256" key="1">
    <source>
        <dbReference type="ARBA" id="ARBA00022553"/>
    </source>
</evidence>
<evidence type="ECO:0000256" key="2">
    <source>
        <dbReference type="ARBA" id="ARBA00022649"/>
    </source>
</evidence>
<dbReference type="InterPro" id="IPR037038">
    <property type="entry name" value="HepT-like_sf"/>
</dbReference>
<sequence>MKENRIYLIHIRDCLQRIKSYTATGKDGFYEQTMIQDAVMRNLEVMCESIRLLPDEWKASEPNTPWHRIVGFRNRLAHEYLGIDLEVIWDIVENYLPGLETAIEKIAERFWQV</sequence>
<evidence type="ECO:0000313" key="7">
    <source>
        <dbReference type="EMBL" id="VXD15515.1"/>
    </source>
</evidence>
<dbReference type="Proteomes" id="UP000184550">
    <property type="component" value="Unassembled WGS sequence"/>
</dbReference>
<keyword evidence="2" id="KW-1277">Toxin-antitoxin system</keyword>
<dbReference type="OrthoDB" id="9810538at2"/>